<evidence type="ECO:0000313" key="2">
    <source>
        <dbReference type="Proteomes" id="UP000799779"/>
    </source>
</evidence>
<dbReference type="EMBL" id="ML977564">
    <property type="protein sequence ID" value="KAF2005341.1"/>
    <property type="molecule type" value="Genomic_DNA"/>
</dbReference>
<evidence type="ECO:0000313" key="1">
    <source>
        <dbReference type="EMBL" id="KAF2005341.1"/>
    </source>
</evidence>
<proteinExistence type="predicted"/>
<dbReference type="AlphaFoldDB" id="A0A6A5WYU3"/>
<reference evidence="1" key="1">
    <citation type="journal article" date="2020" name="Stud. Mycol.">
        <title>101 Dothideomycetes genomes: a test case for predicting lifestyles and emergence of pathogens.</title>
        <authorList>
            <person name="Haridas S."/>
            <person name="Albert R."/>
            <person name="Binder M."/>
            <person name="Bloem J."/>
            <person name="Labutti K."/>
            <person name="Salamov A."/>
            <person name="Andreopoulos B."/>
            <person name="Baker S."/>
            <person name="Barry K."/>
            <person name="Bills G."/>
            <person name="Bluhm B."/>
            <person name="Cannon C."/>
            <person name="Castanera R."/>
            <person name="Culley D."/>
            <person name="Daum C."/>
            <person name="Ezra D."/>
            <person name="Gonzalez J."/>
            <person name="Henrissat B."/>
            <person name="Kuo A."/>
            <person name="Liang C."/>
            <person name="Lipzen A."/>
            <person name="Lutzoni F."/>
            <person name="Magnuson J."/>
            <person name="Mondo S."/>
            <person name="Nolan M."/>
            <person name="Ohm R."/>
            <person name="Pangilinan J."/>
            <person name="Park H.-J."/>
            <person name="Ramirez L."/>
            <person name="Alfaro M."/>
            <person name="Sun H."/>
            <person name="Tritt A."/>
            <person name="Yoshinaga Y."/>
            <person name="Zwiers L.-H."/>
            <person name="Turgeon B."/>
            <person name="Goodwin S."/>
            <person name="Spatafora J."/>
            <person name="Crous P."/>
            <person name="Grigoriev I."/>
        </authorList>
    </citation>
    <scope>NUCLEOTIDE SEQUENCE</scope>
    <source>
        <strain evidence="1">CBS 123094</strain>
    </source>
</reference>
<dbReference type="Proteomes" id="UP000799779">
    <property type="component" value="Unassembled WGS sequence"/>
</dbReference>
<sequence>MKLSVVKLSTNPSLPHTQVDRMTPWHNRMKRASATVEQTALVKSQPWKTKPQVGVYSHERLFALQEERRSLCLKESSRNLPCCVTPSGCHGTPPKFRIMTTWHFCVVACGCLEESCHALFFTMATKFAKVRGPNVSEILAAAVAELRHFEIGGWKVLDDT</sequence>
<accession>A0A6A5WYU3</accession>
<keyword evidence="2" id="KW-1185">Reference proteome</keyword>
<gene>
    <name evidence="1" type="ORF">P154DRAFT_358070</name>
</gene>
<organism evidence="1 2">
    <name type="scientific">Amniculicola lignicola CBS 123094</name>
    <dbReference type="NCBI Taxonomy" id="1392246"/>
    <lineage>
        <taxon>Eukaryota</taxon>
        <taxon>Fungi</taxon>
        <taxon>Dikarya</taxon>
        <taxon>Ascomycota</taxon>
        <taxon>Pezizomycotina</taxon>
        <taxon>Dothideomycetes</taxon>
        <taxon>Pleosporomycetidae</taxon>
        <taxon>Pleosporales</taxon>
        <taxon>Amniculicolaceae</taxon>
        <taxon>Amniculicola</taxon>
    </lineage>
</organism>
<name>A0A6A5WYU3_9PLEO</name>
<protein>
    <submittedName>
        <fullName evidence="1">Uncharacterized protein</fullName>
    </submittedName>
</protein>